<dbReference type="KEGG" id="nas:GCU68_04935"/>
<name>A0A5P9P1A3_9EURY</name>
<proteinExistence type="predicted"/>
<evidence type="ECO:0000259" key="1">
    <source>
        <dbReference type="PROSITE" id="PS51734"/>
    </source>
</evidence>
<dbReference type="GO" id="GO:0032259">
    <property type="term" value="P:methylation"/>
    <property type="evidence" value="ECO:0007669"/>
    <property type="project" value="UniProtKB-KW"/>
</dbReference>
<keyword evidence="2" id="KW-0808">Transferase</keyword>
<dbReference type="RefSeq" id="WP_152939499.1">
    <property type="nucleotide sequence ID" value="NZ_CP045488.1"/>
</dbReference>
<dbReference type="SUPFAM" id="SSF53335">
    <property type="entry name" value="S-adenosyl-L-methionine-dependent methyltransferases"/>
    <property type="match status" value="1"/>
</dbReference>
<dbReference type="InterPro" id="IPR029063">
    <property type="entry name" value="SAM-dependent_MTases_sf"/>
</dbReference>
<dbReference type="InterPro" id="IPR013216">
    <property type="entry name" value="Methyltransf_11"/>
</dbReference>
<dbReference type="GO" id="GO:0051741">
    <property type="term" value="F:2-methyl-6-phytyl-1,4-benzoquinone methyltransferase activity"/>
    <property type="evidence" value="ECO:0007669"/>
    <property type="project" value="InterPro"/>
</dbReference>
<reference evidence="2 3" key="1">
    <citation type="journal article" date="2007" name="Int. J. Syst. Evol. Microbiol.">
        <title>Natronorubrum sulfidifaciens sp. nov., an extremely haloalkaliphilic archaeon isolated from Aiding salt lake in Xin-Jiang, China.</title>
        <authorList>
            <person name="Cui H.L."/>
            <person name="Tohty D."/>
            <person name="Liu H.C."/>
            <person name="Liu S.J."/>
            <person name="Oren A."/>
            <person name="Zhou P.J."/>
        </authorList>
    </citation>
    <scope>NUCLEOTIDE SEQUENCE [LARGE SCALE GENOMIC DNA]</scope>
    <source>
        <strain evidence="2 3">7-3</strain>
    </source>
</reference>
<keyword evidence="3" id="KW-1185">Reference proteome</keyword>
<dbReference type="CDD" id="cd02440">
    <property type="entry name" value="AdoMet_MTases"/>
    <property type="match status" value="1"/>
</dbReference>
<evidence type="ECO:0000313" key="2">
    <source>
        <dbReference type="EMBL" id="QFU81924.1"/>
    </source>
</evidence>
<dbReference type="Proteomes" id="UP000326170">
    <property type="component" value="Chromosome"/>
</dbReference>
<dbReference type="InterPro" id="IPR044649">
    <property type="entry name" value="MPBQ/MSBQ_MT"/>
</dbReference>
<dbReference type="PROSITE" id="PS51734">
    <property type="entry name" value="SAM_MPBQ_MSBQ_MT"/>
    <property type="match status" value="1"/>
</dbReference>
<dbReference type="OrthoDB" id="142890at2157"/>
<sequence length="217" mass="23759">MGALQDTEATRRWFNLLAPGYDAVVPSLFWPESLQQAAIDRLELASADRVLDIGCGTGETIDHLRSEIAAVHGLDLSRPQLETAADKAHLEDARFVCGDACALPYADETFDCVVSIGSILYWSDPVEALREAHRVTKPGGELLLLGFNRRSPSWWNPVQNAQDGIAEALFFRYDREEGTTLVRSAGWTDPTHEVTGPVWGPELVLATTAQKAESGSH</sequence>
<dbReference type="GeneID" id="42300368"/>
<accession>A0A5P9P1A3</accession>
<gene>
    <name evidence="2" type="ORF">GCU68_04935</name>
</gene>
<keyword evidence="2" id="KW-0489">Methyltransferase</keyword>
<feature type="domain" description="MPBQ/MBSQ family SAM-binding methyltransferase profile" evidence="1">
    <location>
        <begin position="2"/>
        <end position="210"/>
    </location>
</feature>
<dbReference type="InterPro" id="IPR031164">
    <property type="entry name" value="SAM_MPBQ_MSBQ_MT"/>
</dbReference>
<dbReference type="AlphaFoldDB" id="A0A5P9P1A3"/>
<dbReference type="PANTHER" id="PTHR44516">
    <property type="entry name" value="2-METHYL-6-PHYTYL-1,4-HYDROQUINONE METHYLTRANSFERASE, CHLOROPLASTIC"/>
    <property type="match status" value="1"/>
</dbReference>
<dbReference type="Pfam" id="PF08241">
    <property type="entry name" value="Methyltransf_11"/>
    <property type="match status" value="1"/>
</dbReference>
<organism evidence="2 3">
    <name type="scientific">Natronorubrum aibiense</name>
    <dbReference type="NCBI Taxonomy" id="348826"/>
    <lineage>
        <taxon>Archaea</taxon>
        <taxon>Methanobacteriati</taxon>
        <taxon>Methanobacteriota</taxon>
        <taxon>Stenosarchaea group</taxon>
        <taxon>Halobacteria</taxon>
        <taxon>Halobacteriales</taxon>
        <taxon>Natrialbaceae</taxon>
        <taxon>Natronorubrum</taxon>
    </lineage>
</organism>
<dbReference type="Gene3D" id="3.40.50.150">
    <property type="entry name" value="Vaccinia Virus protein VP39"/>
    <property type="match status" value="1"/>
</dbReference>
<evidence type="ECO:0000313" key="3">
    <source>
        <dbReference type="Proteomes" id="UP000326170"/>
    </source>
</evidence>
<dbReference type="PANTHER" id="PTHR44516:SF11">
    <property type="entry name" value="2-METHYL-6-PHYTYL-1,4-HYDROQUINONE METHYLTRANSFERASE 2, CHLOROPLASTIC"/>
    <property type="match status" value="1"/>
</dbReference>
<protein>
    <submittedName>
        <fullName evidence="2">Methyltransferase domain-containing protein</fullName>
    </submittedName>
</protein>
<dbReference type="EMBL" id="CP045488">
    <property type="protein sequence ID" value="QFU81924.1"/>
    <property type="molecule type" value="Genomic_DNA"/>
</dbReference>